<feature type="binding site" evidence="10">
    <location>
        <position position="72"/>
    </location>
    <ligand>
        <name>Zn(2+)</name>
        <dbReference type="ChEBI" id="CHEBI:29105"/>
        <label>2</label>
    </ligand>
</feature>
<dbReference type="Pfam" id="PF01096">
    <property type="entry name" value="Zn_ribbon_TFIIS"/>
    <property type="match status" value="1"/>
</dbReference>
<dbReference type="NCBIfam" id="TIGR01384">
    <property type="entry name" value="TFS_arch"/>
    <property type="match status" value="1"/>
</dbReference>
<dbReference type="GO" id="GO:0003676">
    <property type="term" value="F:nucleic acid binding"/>
    <property type="evidence" value="ECO:0007669"/>
    <property type="project" value="InterPro"/>
</dbReference>
<evidence type="ECO:0000256" key="6">
    <source>
        <dbReference type="ARBA" id="ARBA00023015"/>
    </source>
</evidence>
<organism evidence="14">
    <name type="scientific">Rhodosorus marinus</name>
    <dbReference type="NCBI Taxonomy" id="101924"/>
    <lineage>
        <taxon>Eukaryota</taxon>
        <taxon>Rhodophyta</taxon>
        <taxon>Stylonematophyceae</taxon>
        <taxon>Stylonematales</taxon>
        <taxon>Stylonemataceae</taxon>
        <taxon>Rhodosorus</taxon>
    </lineage>
</organism>
<dbReference type="Gene3D" id="2.20.25.10">
    <property type="match status" value="1"/>
</dbReference>
<feature type="binding site" evidence="10">
    <location>
        <position position="69"/>
    </location>
    <ligand>
        <name>Zn(2+)</name>
        <dbReference type="ChEBI" id="CHEBI:29105"/>
        <label>2</label>
    </ligand>
</feature>
<feature type="binding site" evidence="10">
    <location>
        <position position="25"/>
    </location>
    <ligand>
        <name>Zn(2+)</name>
        <dbReference type="ChEBI" id="CHEBI:29105"/>
        <label>1</label>
    </ligand>
</feature>
<feature type="domain" description="TFIIS-type" evidence="13">
    <location>
        <begin position="65"/>
        <end position="105"/>
    </location>
</feature>
<gene>
    <name evidence="14" type="ORF">RMAR00112_LOCUS11589</name>
</gene>
<dbReference type="GO" id="GO:0008270">
    <property type="term" value="F:zinc ion binding"/>
    <property type="evidence" value="ECO:0007669"/>
    <property type="project" value="UniProtKB-KW"/>
</dbReference>
<feature type="binding site" evidence="10">
    <location>
        <position position="100"/>
    </location>
    <ligand>
        <name>Zn(2+)</name>
        <dbReference type="ChEBI" id="CHEBI:29105"/>
        <label>2</label>
    </ligand>
</feature>
<evidence type="ECO:0000256" key="1">
    <source>
        <dbReference type="ARBA" id="ARBA00004123"/>
    </source>
</evidence>
<dbReference type="GO" id="GO:0006386">
    <property type="term" value="P:termination of RNA polymerase III transcription"/>
    <property type="evidence" value="ECO:0007669"/>
    <property type="project" value="TreeGrafter"/>
</dbReference>
<keyword evidence="8 9" id="KW-0539">Nucleus</keyword>
<evidence type="ECO:0000256" key="11">
    <source>
        <dbReference type="PIRSR" id="PIRSR005586-2"/>
    </source>
</evidence>
<keyword evidence="3 10" id="KW-0479">Metal-binding</keyword>
<dbReference type="GO" id="GO:0005666">
    <property type="term" value="C:RNA polymerase III complex"/>
    <property type="evidence" value="ECO:0007669"/>
    <property type="project" value="TreeGrafter"/>
</dbReference>
<comment type="subcellular location">
    <subcellularLocation>
        <location evidence="1 9">Nucleus</location>
    </subcellularLocation>
</comment>
<dbReference type="PANTHER" id="PTHR11239:SF12">
    <property type="entry name" value="DNA-DIRECTED RNA POLYMERASE III SUBUNIT RPC10"/>
    <property type="match status" value="1"/>
</dbReference>
<keyword evidence="5 10" id="KW-0862">Zinc</keyword>
<dbReference type="SUPFAM" id="SSF57783">
    <property type="entry name" value="Zinc beta-ribbon"/>
    <property type="match status" value="1"/>
</dbReference>
<reference evidence="14" key="1">
    <citation type="submission" date="2021-01" db="EMBL/GenBank/DDBJ databases">
        <authorList>
            <person name="Corre E."/>
            <person name="Pelletier E."/>
            <person name="Niang G."/>
            <person name="Scheremetjew M."/>
            <person name="Finn R."/>
            <person name="Kale V."/>
            <person name="Holt S."/>
            <person name="Cochrane G."/>
            <person name="Meng A."/>
            <person name="Brown T."/>
            <person name="Cohen L."/>
        </authorList>
    </citation>
    <scope>NUCLEOTIDE SEQUENCE</scope>
    <source>
        <strain evidence="14">CCMP 769</strain>
    </source>
</reference>
<dbReference type="EMBL" id="HBHW01015044">
    <property type="protein sequence ID" value="CAE0043616.1"/>
    <property type="molecule type" value="Transcribed_RNA"/>
</dbReference>
<accession>A0A7S2ZL30</accession>
<comment type="function">
    <text evidence="9">DNA-dependent RNA polymerase catalyzes the transcription of DNA into RNA using the four ribonucleoside triphosphates as substrates.</text>
</comment>
<dbReference type="CDD" id="cd10509">
    <property type="entry name" value="Zn-ribbon_RPC11"/>
    <property type="match status" value="1"/>
</dbReference>
<dbReference type="PANTHER" id="PTHR11239">
    <property type="entry name" value="DNA-DIRECTED RNA POLYMERASE"/>
    <property type="match status" value="1"/>
</dbReference>
<dbReference type="Pfam" id="PF02150">
    <property type="entry name" value="Zn_ribbon_RPB9"/>
    <property type="match status" value="1"/>
</dbReference>
<feature type="binding site" evidence="10">
    <location>
        <position position="97"/>
    </location>
    <ligand>
        <name>Zn(2+)</name>
        <dbReference type="ChEBI" id="CHEBI:29105"/>
        <label>2</label>
    </ligand>
</feature>
<evidence type="ECO:0000256" key="9">
    <source>
        <dbReference type="PIRNR" id="PIRNR005586"/>
    </source>
</evidence>
<dbReference type="InterPro" id="IPR001222">
    <property type="entry name" value="Znf_TFIIS"/>
</dbReference>
<proteinExistence type="inferred from homology"/>
<dbReference type="PROSITE" id="PS51133">
    <property type="entry name" value="ZF_TFIIS_2"/>
    <property type="match status" value="1"/>
</dbReference>
<dbReference type="GO" id="GO:0006355">
    <property type="term" value="P:regulation of DNA-templated transcription"/>
    <property type="evidence" value="ECO:0007669"/>
    <property type="project" value="InterPro"/>
</dbReference>
<feature type="binding site" evidence="10">
    <location>
        <position position="28"/>
    </location>
    <ligand>
        <name>Zn(2+)</name>
        <dbReference type="ChEBI" id="CHEBI:29105"/>
        <label>1</label>
    </ligand>
</feature>
<evidence type="ECO:0000256" key="3">
    <source>
        <dbReference type="ARBA" id="ARBA00022723"/>
    </source>
</evidence>
<evidence type="ECO:0000259" key="13">
    <source>
        <dbReference type="PROSITE" id="PS51133"/>
    </source>
</evidence>
<dbReference type="SMART" id="SM00661">
    <property type="entry name" value="RPOL9"/>
    <property type="match status" value="1"/>
</dbReference>
<dbReference type="PROSITE" id="PS00466">
    <property type="entry name" value="ZF_TFIIS_1"/>
    <property type="match status" value="1"/>
</dbReference>
<name>A0A7S2ZL30_9RHOD</name>
<keyword evidence="4 11" id="KW-0863">Zinc-finger</keyword>
<protein>
    <recommendedName>
        <fullName evidence="9">DNA-directed RNA polymerase subunit</fullName>
    </recommendedName>
</protein>
<feature type="binding site" evidence="10">
    <location>
        <position position="4"/>
    </location>
    <ligand>
        <name>Zn(2+)</name>
        <dbReference type="ChEBI" id="CHEBI:29105"/>
        <label>1</label>
    </ligand>
</feature>
<keyword evidence="6" id="KW-0805">Transcription regulation</keyword>
<dbReference type="InterPro" id="IPR006288">
    <property type="entry name" value="TFS"/>
</dbReference>
<keyword evidence="7 9" id="KW-0804">Transcription</keyword>
<feature type="zinc finger region" description="C4-type" evidence="11">
    <location>
        <begin position="4"/>
        <end position="28"/>
    </location>
</feature>
<evidence type="ECO:0000256" key="12">
    <source>
        <dbReference type="RuleBase" id="RU003474"/>
    </source>
</evidence>
<keyword evidence="2 9" id="KW-0240">DNA-directed RNA polymerase</keyword>
<evidence type="ECO:0000256" key="5">
    <source>
        <dbReference type="ARBA" id="ARBA00022833"/>
    </source>
</evidence>
<dbReference type="AlphaFoldDB" id="A0A7S2ZL30"/>
<dbReference type="PIRSF" id="PIRSF005586">
    <property type="entry name" value="RNApol_RpoM"/>
    <property type="match status" value="1"/>
</dbReference>
<evidence type="ECO:0000256" key="7">
    <source>
        <dbReference type="ARBA" id="ARBA00023163"/>
    </source>
</evidence>
<dbReference type="GO" id="GO:0003899">
    <property type="term" value="F:DNA-directed RNA polymerase activity"/>
    <property type="evidence" value="ECO:0007669"/>
    <property type="project" value="InterPro"/>
</dbReference>
<dbReference type="InterPro" id="IPR001529">
    <property type="entry name" value="Zn_ribbon_RPB9"/>
</dbReference>
<evidence type="ECO:0000256" key="10">
    <source>
        <dbReference type="PIRSR" id="PIRSR005586-1"/>
    </source>
</evidence>
<evidence type="ECO:0000256" key="8">
    <source>
        <dbReference type="ARBA" id="ARBA00023242"/>
    </source>
</evidence>
<comment type="similarity">
    <text evidence="9 12">Belongs to the archaeal rpoM/eukaryotic RPA12/RPB9/RPC11 RNA polymerase family.</text>
</comment>
<dbReference type="FunFam" id="2.20.25.10:FF:000005">
    <property type="entry name" value="DNA-directed RNA polymerase subunit"/>
    <property type="match status" value="1"/>
</dbReference>
<evidence type="ECO:0000256" key="4">
    <source>
        <dbReference type="ARBA" id="ARBA00022771"/>
    </source>
</evidence>
<dbReference type="SMART" id="SM00440">
    <property type="entry name" value="ZnF_C2C2"/>
    <property type="match status" value="1"/>
</dbReference>
<dbReference type="InterPro" id="IPR012164">
    <property type="entry name" value="Rpa12/Rpb9/Rpc10/TFS"/>
</dbReference>
<evidence type="ECO:0000256" key="2">
    <source>
        <dbReference type="ARBA" id="ARBA00022478"/>
    </source>
</evidence>
<sequence length="106" mass="12236">MLFCPVCGNMLLIETKPTYGMRFYCQTCPFIHNVQNRVETGVQNLRTKKVEDVIGGEAWETANATEAVCPKCTHDKAYFYELQTRSADEPMTIFFRCEKCGHQWSQ</sequence>
<evidence type="ECO:0000313" key="14">
    <source>
        <dbReference type="EMBL" id="CAE0043616.1"/>
    </source>
</evidence>
<dbReference type="InterPro" id="IPR034014">
    <property type="entry name" value="Zn_ribbon_RPC11_C"/>
</dbReference>
<feature type="binding site" evidence="10">
    <location>
        <position position="7"/>
    </location>
    <ligand>
        <name>Zn(2+)</name>
        <dbReference type="ChEBI" id="CHEBI:29105"/>
        <label>1</label>
    </ligand>
</feature>